<protein>
    <recommendedName>
        <fullName evidence="3">DUF7939 domain-containing protein</fullName>
    </recommendedName>
</protein>
<evidence type="ECO:0000313" key="4">
    <source>
        <dbReference type="EMBL" id="EKK00645.1"/>
    </source>
</evidence>
<evidence type="ECO:0000256" key="1">
    <source>
        <dbReference type="SAM" id="MobiDB-lite"/>
    </source>
</evidence>
<dbReference type="PATRIC" id="fig|993517.3.peg.4444"/>
<dbReference type="Proteomes" id="UP000007993">
    <property type="component" value="Unassembled WGS sequence"/>
</dbReference>
<evidence type="ECO:0000313" key="5">
    <source>
        <dbReference type="Proteomes" id="UP000007993"/>
    </source>
</evidence>
<name>K5CB90_RHOBT</name>
<feature type="region of interest" description="Disordered" evidence="1">
    <location>
        <begin position="418"/>
        <end position="437"/>
    </location>
</feature>
<dbReference type="AlphaFoldDB" id="K5CB90"/>
<proteinExistence type="predicted"/>
<dbReference type="Pfam" id="PF25607">
    <property type="entry name" value="DUF7939"/>
    <property type="match status" value="1"/>
</dbReference>
<feature type="domain" description="DUF7939" evidence="3">
    <location>
        <begin position="339"/>
        <end position="418"/>
    </location>
</feature>
<evidence type="ECO:0000259" key="3">
    <source>
        <dbReference type="Pfam" id="PF25607"/>
    </source>
</evidence>
<dbReference type="InterPro" id="IPR025738">
    <property type="entry name" value="BatD"/>
</dbReference>
<accession>K5CB90</accession>
<feature type="signal peptide" evidence="2">
    <location>
        <begin position="1"/>
        <end position="34"/>
    </location>
</feature>
<feature type="chain" id="PRO_5003886324" description="DUF7939 domain-containing protein" evidence="2">
    <location>
        <begin position="35"/>
        <end position="437"/>
    </location>
</feature>
<reference evidence="4 5" key="1">
    <citation type="journal article" date="2013" name="Mar. Genomics">
        <title>Expression of sulfatases in Rhodopirellula baltica and the diversity of sulfatases in the genus Rhodopirellula.</title>
        <authorList>
            <person name="Wegner C.E."/>
            <person name="Richter-Heitmann T."/>
            <person name="Klindworth A."/>
            <person name="Klockow C."/>
            <person name="Richter M."/>
            <person name="Achstetter T."/>
            <person name="Glockner F.O."/>
            <person name="Harder J."/>
        </authorList>
    </citation>
    <scope>NUCLEOTIDE SEQUENCE [LARGE SCALE GENOMIC DNA]</scope>
    <source>
        <strain evidence="4 5">SH28</strain>
    </source>
</reference>
<dbReference type="PANTHER" id="PTHR40940:SF1">
    <property type="entry name" value="PROTEIN BATD"/>
    <property type="match status" value="1"/>
</dbReference>
<dbReference type="InterPro" id="IPR057699">
    <property type="entry name" value="DUF7939"/>
</dbReference>
<dbReference type="RefSeq" id="WP_007333661.1">
    <property type="nucleotide sequence ID" value="NZ_AMCW01000117.1"/>
</dbReference>
<sequence length="437" mass="47959">MTLHSQHAFRAAPLHVLLITLAWALALEVAPAIAADEPPKPVTIEVPTPKAWVGQRLPFYVKVRAPGSFVGATSFSLPQIPRTVILQVGTPVVSSEDVGDDSWFVQTHEFALYSQTSGTVKIPAFEVRYANRDGFTGPATDHKQRTSDVTVEIQQPPDYDPNVFLVTADKINVQETWDPPPGEAKQGDVIHRTITQKADQVSGMVLAPPPTNAPDGIQVYVKSPEVTDKTERGEFLGERIDTVTYQFKGSGTLTLPAIRYVWWNPDGESYGSHTLPEATFDVAAAPQPQLATVEDPNWQPLAWTISTFGVLAILVATQFNRIASWLRSLKLRLNPPDRVAARKLVRACHANDARAAETAWNQWLNTQPENVRLSNDLRSSVLDLHRQLYGQTSATTSSAISAWGGKALNETFQQHIHQPPSGDVIADESLPPLNPIT</sequence>
<gene>
    <name evidence="4" type="ORF">RBSH_04092</name>
</gene>
<dbReference type="PANTHER" id="PTHR40940">
    <property type="entry name" value="PROTEIN BATD-RELATED"/>
    <property type="match status" value="1"/>
</dbReference>
<comment type="caution">
    <text evidence="4">The sequence shown here is derived from an EMBL/GenBank/DDBJ whole genome shotgun (WGS) entry which is preliminary data.</text>
</comment>
<evidence type="ECO:0000256" key="2">
    <source>
        <dbReference type="SAM" id="SignalP"/>
    </source>
</evidence>
<keyword evidence="2" id="KW-0732">Signal</keyword>
<dbReference type="EMBL" id="AMCW01000117">
    <property type="protein sequence ID" value="EKK00645.1"/>
    <property type="molecule type" value="Genomic_DNA"/>
</dbReference>
<organism evidence="4 5">
    <name type="scientific">Rhodopirellula baltica SH28</name>
    <dbReference type="NCBI Taxonomy" id="993517"/>
    <lineage>
        <taxon>Bacteria</taxon>
        <taxon>Pseudomonadati</taxon>
        <taxon>Planctomycetota</taxon>
        <taxon>Planctomycetia</taxon>
        <taxon>Pirellulales</taxon>
        <taxon>Pirellulaceae</taxon>
        <taxon>Rhodopirellula</taxon>
    </lineage>
</organism>